<accession>A0A9D3AKQ6</accession>
<evidence type="ECO:0000313" key="1">
    <source>
        <dbReference type="EMBL" id="HJH51018.1"/>
    </source>
</evidence>
<comment type="caution">
    <text evidence="1">The sequence shown here is derived from an EMBL/GenBank/DDBJ whole genome shotgun (WGS) entry which is preliminary data.</text>
</comment>
<sequence>MNIHEAKDFFMEYNGLEFHMFHDSTSKYAEYKALHLPHATLELWRQELIEEHFEKLEDPKCQETYGLILGRLIEVLHAVSSPVEDHIRRLLQCLSSADALDEIQKIRILEHMAGHSRDRKDGGIYLVRMNTNLEYALKECLSRLSDFSPSPEYLSRYLKAVNAVERLLGEG</sequence>
<reference evidence="1" key="2">
    <citation type="submission" date="2021-09" db="EMBL/GenBank/DDBJ databases">
        <authorList>
            <person name="Gilroy R."/>
        </authorList>
    </citation>
    <scope>NUCLEOTIDE SEQUENCE</scope>
    <source>
        <strain evidence="1">USAMLcec4-12693</strain>
    </source>
</reference>
<dbReference type="RefSeq" id="WP_277272597.1">
    <property type="nucleotide sequence ID" value="NZ_DYXE01000095.1"/>
</dbReference>
<evidence type="ECO:0000313" key="2">
    <source>
        <dbReference type="Proteomes" id="UP000813420"/>
    </source>
</evidence>
<organism evidence="1 2">
    <name type="scientific">Merdimonas faecis</name>
    <dbReference type="NCBI Taxonomy" id="1653435"/>
    <lineage>
        <taxon>Bacteria</taxon>
        <taxon>Bacillati</taxon>
        <taxon>Bacillota</taxon>
        <taxon>Clostridia</taxon>
        <taxon>Lachnospirales</taxon>
        <taxon>Lachnospiraceae</taxon>
        <taxon>Merdimonas</taxon>
    </lineage>
</organism>
<gene>
    <name evidence="1" type="ORF">K8V39_12270</name>
</gene>
<name>A0A9D3AKQ6_9FIRM</name>
<proteinExistence type="predicted"/>
<dbReference type="AlphaFoldDB" id="A0A9D3AKQ6"/>
<reference evidence="1" key="1">
    <citation type="journal article" date="2021" name="PeerJ">
        <title>Extensive microbial diversity within the chicken gut microbiome revealed by metagenomics and culture.</title>
        <authorList>
            <person name="Gilroy R."/>
            <person name="Ravi A."/>
            <person name="Getino M."/>
            <person name="Pursley I."/>
            <person name="Horton D.L."/>
            <person name="Alikhan N.F."/>
            <person name="Baker D."/>
            <person name="Gharbi K."/>
            <person name="Hall N."/>
            <person name="Watson M."/>
            <person name="Adriaenssens E.M."/>
            <person name="Foster-Nyarko E."/>
            <person name="Jarju S."/>
            <person name="Secka A."/>
            <person name="Antonio M."/>
            <person name="Oren A."/>
            <person name="Chaudhuri R.R."/>
            <person name="La Ragione R."/>
            <person name="Hildebrand F."/>
            <person name="Pallen M.J."/>
        </authorList>
    </citation>
    <scope>NUCLEOTIDE SEQUENCE</scope>
    <source>
        <strain evidence="1">USAMLcec4-12693</strain>
    </source>
</reference>
<protein>
    <submittedName>
        <fullName evidence="1">Uncharacterized protein</fullName>
    </submittedName>
</protein>
<dbReference type="Proteomes" id="UP000813420">
    <property type="component" value="Unassembled WGS sequence"/>
</dbReference>
<dbReference type="EMBL" id="DYXE01000095">
    <property type="protein sequence ID" value="HJH51018.1"/>
    <property type="molecule type" value="Genomic_DNA"/>
</dbReference>